<accession>A0AAV2GUP3</accession>
<sequence>MYAAARATAILRHGEFLDLLEQSHDICIQLSQRRKRKGQETVTSPGTWHTFAKQHQQQLGQAQNQSSQSESEVKIQSNLHTSRPLSQLIILNIV</sequence>
<protein>
    <submittedName>
        <fullName evidence="2">Uncharacterized protein</fullName>
    </submittedName>
</protein>
<evidence type="ECO:0000256" key="1">
    <source>
        <dbReference type="SAM" id="MobiDB-lite"/>
    </source>
</evidence>
<evidence type="ECO:0000313" key="3">
    <source>
        <dbReference type="Proteomes" id="UP001497516"/>
    </source>
</evidence>
<dbReference type="EMBL" id="OZ034822">
    <property type="protein sequence ID" value="CAL1413533.1"/>
    <property type="molecule type" value="Genomic_DNA"/>
</dbReference>
<dbReference type="AlphaFoldDB" id="A0AAV2GUP3"/>
<keyword evidence="3" id="KW-1185">Reference proteome</keyword>
<organism evidence="2 3">
    <name type="scientific">Linum trigynum</name>
    <dbReference type="NCBI Taxonomy" id="586398"/>
    <lineage>
        <taxon>Eukaryota</taxon>
        <taxon>Viridiplantae</taxon>
        <taxon>Streptophyta</taxon>
        <taxon>Embryophyta</taxon>
        <taxon>Tracheophyta</taxon>
        <taxon>Spermatophyta</taxon>
        <taxon>Magnoliopsida</taxon>
        <taxon>eudicotyledons</taxon>
        <taxon>Gunneridae</taxon>
        <taxon>Pentapetalae</taxon>
        <taxon>rosids</taxon>
        <taxon>fabids</taxon>
        <taxon>Malpighiales</taxon>
        <taxon>Linaceae</taxon>
        <taxon>Linum</taxon>
    </lineage>
</organism>
<feature type="compositionally biased region" description="Low complexity" evidence="1">
    <location>
        <begin position="54"/>
        <end position="70"/>
    </location>
</feature>
<dbReference type="Proteomes" id="UP001497516">
    <property type="component" value="Chromosome 9"/>
</dbReference>
<name>A0AAV2GUP3_9ROSI</name>
<evidence type="ECO:0000313" key="2">
    <source>
        <dbReference type="EMBL" id="CAL1413533.1"/>
    </source>
</evidence>
<feature type="region of interest" description="Disordered" evidence="1">
    <location>
        <begin position="52"/>
        <end position="78"/>
    </location>
</feature>
<gene>
    <name evidence="2" type="ORF">LTRI10_LOCUS52757</name>
</gene>
<proteinExistence type="predicted"/>
<reference evidence="2 3" key="1">
    <citation type="submission" date="2024-04" db="EMBL/GenBank/DDBJ databases">
        <authorList>
            <person name="Fracassetti M."/>
        </authorList>
    </citation>
    <scope>NUCLEOTIDE SEQUENCE [LARGE SCALE GENOMIC DNA]</scope>
</reference>